<accession>A0A543J4C8</accession>
<gene>
    <name evidence="2" type="ORF">FHX40_4461</name>
</gene>
<dbReference type="GO" id="GO:0003677">
    <property type="term" value="F:DNA binding"/>
    <property type="evidence" value="ECO:0007669"/>
    <property type="project" value="InterPro"/>
</dbReference>
<dbReference type="SMART" id="SM00530">
    <property type="entry name" value="HTH_XRE"/>
    <property type="match status" value="1"/>
</dbReference>
<evidence type="ECO:0000313" key="3">
    <source>
        <dbReference type="Proteomes" id="UP000319213"/>
    </source>
</evidence>
<dbReference type="Pfam" id="PF19054">
    <property type="entry name" value="DUF5753"/>
    <property type="match status" value="1"/>
</dbReference>
<reference evidence="2 3" key="1">
    <citation type="submission" date="2019-06" db="EMBL/GenBank/DDBJ databases">
        <title>Sequencing the genomes of 1000 actinobacteria strains.</title>
        <authorList>
            <person name="Klenk H.-P."/>
        </authorList>
    </citation>
    <scope>NUCLEOTIDE SEQUENCE [LARGE SCALE GENOMIC DNA]</scope>
    <source>
        <strain evidence="2 3">DSM 43186</strain>
    </source>
</reference>
<dbReference type="InterPro" id="IPR001387">
    <property type="entry name" value="Cro/C1-type_HTH"/>
</dbReference>
<evidence type="ECO:0000259" key="1">
    <source>
        <dbReference type="PROSITE" id="PS50943"/>
    </source>
</evidence>
<feature type="domain" description="HTH cro/C1-type" evidence="1">
    <location>
        <begin position="18"/>
        <end position="72"/>
    </location>
</feature>
<dbReference type="Gene3D" id="1.10.260.40">
    <property type="entry name" value="lambda repressor-like DNA-binding domains"/>
    <property type="match status" value="1"/>
</dbReference>
<dbReference type="CDD" id="cd00093">
    <property type="entry name" value="HTH_XRE"/>
    <property type="match status" value="1"/>
</dbReference>
<dbReference type="SUPFAM" id="SSF47413">
    <property type="entry name" value="lambda repressor-like DNA-binding domains"/>
    <property type="match status" value="1"/>
</dbReference>
<evidence type="ECO:0000313" key="2">
    <source>
        <dbReference type="EMBL" id="TQM77690.1"/>
    </source>
</evidence>
<organism evidence="2 3">
    <name type="scientific">Thermopolyspora flexuosa</name>
    <dbReference type="NCBI Taxonomy" id="103836"/>
    <lineage>
        <taxon>Bacteria</taxon>
        <taxon>Bacillati</taxon>
        <taxon>Actinomycetota</taxon>
        <taxon>Actinomycetes</taxon>
        <taxon>Streptosporangiales</taxon>
        <taxon>Streptosporangiaceae</taxon>
        <taxon>Thermopolyspora</taxon>
    </lineage>
</organism>
<comment type="caution">
    <text evidence="2">The sequence shown here is derived from an EMBL/GenBank/DDBJ whole genome shotgun (WGS) entry which is preliminary data.</text>
</comment>
<proteinExistence type="predicted"/>
<keyword evidence="3" id="KW-1185">Reference proteome</keyword>
<dbReference type="Proteomes" id="UP000319213">
    <property type="component" value="Unassembled WGS sequence"/>
</dbReference>
<dbReference type="PROSITE" id="PS50943">
    <property type="entry name" value="HTH_CROC1"/>
    <property type="match status" value="1"/>
</dbReference>
<dbReference type="EMBL" id="VFPQ01000001">
    <property type="protein sequence ID" value="TQM77690.1"/>
    <property type="molecule type" value="Genomic_DNA"/>
</dbReference>
<dbReference type="AlphaFoldDB" id="A0A543J4C8"/>
<dbReference type="InterPro" id="IPR010982">
    <property type="entry name" value="Lambda_DNA-bd_dom_sf"/>
</dbReference>
<protein>
    <submittedName>
        <fullName evidence="2">Helix-turn-helix protein</fullName>
    </submittedName>
</protein>
<dbReference type="RefSeq" id="WP_229788492.1">
    <property type="nucleotide sequence ID" value="NZ_BMPV01000002.1"/>
</dbReference>
<dbReference type="InterPro" id="IPR043917">
    <property type="entry name" value="DUF5753"/>
</dbReference>
<dbReference type="Pfam" id="PF13560">
    <property type="entry name" value="HTH_31"/>
    <property type="match status" value="1"/>
</dbReference>
<name>A0A543J4C8_9ACTN</name>
<sequence>MTARRGMTLRAQWLGRQLRELREAAGYTLREAGTYIQRDGATISRFEAGIYPARTPDVAALLDLYGVSDPDVRAALMRLAADVWQEGWWDNYSQDLPRMIIDFAWLESRACRIRSFDAMVIPGLLQTPAYMQASMQEAVGDEAPQTRGMQFRQERQSLLDRPNPPQIEVILDESLLCRETGGRAVLKEQLDHLIELSGRPNIDIRVLPFAAGAHTSPEGPFMIFDLPGPYPEVAYIDTPVGGIYVETENVQRLILRYDRIRQRSLDPSQSTAFIKAAVDRLN</sequence>